<keyword evidence="3" id="KW-1185">Reference proteome</keyword>
<gene>
    <name evidence="2" type="ORF">PCOR1329_LOCUS32265</name>
</gene>
<feature type="non-terminal residue" evidence="2">
    <location>
        <position position="247"/>
    </location>
</feature>
<comment type="caution">
    <text evidence="2">The sequence shown here is derived from an EMBL/GenBank/DDBJ whole genome shotgun (WGS) entry which is preliminary data.</text>
</comment>
<proteinExistence type="predicted"/>
<sequence length="247" mass="25598">VARRQVGGQLGRAPASIEEMVMTESILDRLSANDACASESVIAADREQDDGEPPTLLSGPGCETAAQGGAAETMRRPPAPLRARLATGWPVGVASAETVSAAAEVEVASTVAVGEDEMAGANGAPEGRWASSPAAVGASLARDSPSEKPDRAGSFAGRARRNFNDVVDALNWLANCKETATWPSFDQQVVHARILDLVPPTAVLGDRGGLPPRASFNELMHGRCVHGESAGWDSGRLRGAGQITLPK</sequence>
<feature type="region of interest" description="Disordered" evidence="1">
    <location>
        <begin position="44"/>
        <end position="76"/>
    </location>
</feature>
<evidence type="ECO:0000256" key="1">
    <source>
        <dbReference type="SAM" id="MobiDB-lite"/>
    </source>
</evidence>
<accession>A0ABN9ST19</accession>
<dbReference type="Proteomes" id="UP001189429">
    <property type="component" value="Unassembled WGS sequence"/>
</dbReference>
<dbReference type="EMBL" id="CAUYUJ010013002">
    <property type="protein sequence ID" value="CAK0835145.1"/>
    <property type="molecule type" value="Genomic_DNA"/>
</dbReference>
<organism evidence="2 3">
    <name type="scientific">Prorocentrum cordatum</name>
    <dbReference type="NCBI Taxonomy" id="2364126"/>
    <lineage>
        <taxon>Eukaryota</taxon>
        <taxon>Sar</taxon>
        <taxon>Alveolata</taxon>
        <taxon>Dinophyceae</taxon>
        <taxon>Prorocentrales</taxon>
        <taxon>Prorocentraceae</taxon>
        <taxon>Prorocentrum</taxon>
    </lineage>
</organism>
<name>A0ABN9ST19_9DINO</name>
<evidence type="ECO:0000313" key="2">
    <source>
        <dbReference type="EMBL" id="CAK0835145.1"/>
    </source>
</evidence>
<reference evidence="2" key="1">
    <citation type="submission" date="2023-10" db="EMBL/GenBank/DDBJ databases">
        <authorList>
            <person name="Chen Y."/>
            <person name="Shah S."/>
            <person name="Dougan E. K."/>
            <person name="Thang M."/>
            <person name="Chan C."/>
        </authorList>
    </citation>
    <scope>NUCLEOTIDE SEQUENCE [LARGE SCALE GENOMIC DNA]</scope>
</reference>
<evidence type="ECO:0000313" key="3">
    <source>
        <dbReference type="Proteomes" id="UP001189429"/>
    </source>
</evidence>
<feature type="non-terminal residue" evidence="2">
    <location>
        <position position="1"/>
    </location>
</feature>
<protein>
    <submittedName>
        <fullName evidence="2">Uncharacterized protein</fullName>
    </submittedName>
</protein>